<protein>
    <submittedName>
        <fullName evidence="1">Uncharacterized protein</fullName>
    </submittedName>
</protein>
<proteinExistence type="predicted"/>
<gene>
    <name evidence="1" type="ORF">E5331_12910</name>
</gene>
<dbReference type="EMBL" id="SRYB01000019">
    <property type="protein sequence ID" value="TGY77897.1"/>
    <property type="molecule type" value="Genomic_DNA"/>
</dbReference>
<keyword evidence="2" id="KW-1185">Reference proteome</keyword>
<evidence type="ECO:0000313" key="1">
    <source>
        <dbReference type="EMBL" id="TGY77897.1"/>
    </source>
</evidence>
<sequence>MIRHIIEAYGIGALSMQQLFNSFREEPREIIDVEYEDLSDQIENNQLPASEPNITEPLLIPSDYADSDNE</sequence>
<comment type="caution">
    <text evidence="1">The sequence shown here is derived from an EMBL/GenBank/DDBJ whole genome shotgun (WGS) entry which is preliminary data.</text>
</comment>
<evidence type="ECO:0000313" key="2">
    <source>
        <dbReference type="Proteomes" id="UP000306319"/>
    </source>
</evidence>
<accession>A0AC61RC36</accession>
<reference evidence="1" key="1">
    <citation type="submission" date="2019-04" db="EMBL/GenBank/DDBJ databases">
        <title>Microbes associate with the intestines of laboratory mice.</title>
        <authorList>
            <person name="Navarre W."/>
            <person name="Wong E."/>
            <person name="Huang K."/>
            <person name="Tropini C."/>
            <person name="Ng K."/>
            <person name="Yu B."/>
        </authorList>
    </citation>
    <scope>NUCLEOTIDE SEQUENCE</scope>
    <source>
        <strain evidence="1">NM04_E33</strain>
    </source>
</reference>
<organism evidence="1 2">
    <name type="scientific">Lepagella muris</name>
    <dbReference type="NCBI Taxonomy" id="3032870"/>
    <lineage>
        <taxon>Bacteria</taxon>
        <taxon>Pseudomonadati</taxon>
        <taxon>Bacteroidota</taxon>
        <taxon>Bacteroidia</taxon>
        <taxon>Bacteroidales</taxon>
        <taxon>Muribaculaceae</taxon>
        <taxon>Lepagella</taxon>
    </lineage>
</organism>
<name>A0AC61RC36_9BACT</name>
<dbReference type="Proteomes" id="UP000306319">
    <property type="component" value="Unassembled WGS sequence"/>
</dbReference>